<organism evidence="6 7">
    <name type="scientific">Flaviflagellibacter deserti</name>
    <dbReference type="NCBI Taxonomy" id="2267266"/>
    <lineage>
        <taxon>Bacteria</taxon>
        <taxon>Pseudomonadati</taxon>
        <taxon>Pseudomonadota</taxon>
        <taxon>Alphaproteobacteria</taxon>
        <taxon>Hyphomicrobiales</taxon>
        <taxon>Flaviflagellibacter</taxon>
    </lineage>
</organism>
<reference evidence="7" key="1">
    <citation type="journal article" date="2019" name="Int. J. Syst. Evol. Microbiol.">
        <title>The Global Catalogue of Microorganisms (GCM) 10K type strain sequencing project: providing services to taxonomists for standard genome sequencing and annotation.</title>
        <authorList>
            <consortium name="The Broad Institute Genomics Platform"/>
            <consortium name="The Broad Institute Genome Sequencing Center for Infectious Disease"/>
            <person name="Wu L."/>
            <person name="Ma J."/>
        </authorList>
    </citation>
    <scope>NUCLEOTIDE SEQUENCE [LARGE SCALE GENOMIC DNA]</scope>
    <source>
        <strain evidence="7">CGMCC 1.16444</strain>
    </source>
</reference>
<dbReference type="Gene3D" id="3.30.360.10">
    <property type="entry name" value="Dihydrodipicolinate Reductase, domain 2"/>
    <property type="match status" value="1"/>
</dbReference>
<comment type="caution">
    <text evidence="6">The sequence shown here is derived from an EMBL/GenBank/DDBJ whole genome shotgun (WGS) entry which is preliminary data.</text>
</comment>
<dbReference type="InterPro" id="IPR020830">
    <property type="entry name" value="GlycerAld_3-P_DH_AS"/>
</dbReference>
<dbReference type="SUPFAM" id="SSF55347">
    <property type="entry name" value="Glyceraldehyde-3-phosphate dehydrogenase-like, C-terminal domain"/>
    <property type="match status" value="1"/>
</dbReference>
<dbReference type="EC" id="1.2.1.-" evidence="4"/>
<evidence type="ECO:0000256" key="1">
    <source>
        <dbReference type="ARBA" id="ARBA00007406"/>
    </source>
</evidence>
<accession>A0ABV9YUE8</accession>
<evidence type="ECO:0000256" key="3">
    <source>
        <dbReference type="RuleBase" id="RU000397"/>
    </source>
</evidence>
<dbReference type="Pfam" id="PF02800">
    <property type="entry name" value="Gp_dh_C"/>
    <property type="match status" value="1"/>
</dbReference>
<feature type="domain" description="Glyceraldehyde 3-phosphate dehydrogenase NAD(P) binding" evidence="5">
    <location>
        <begin position="3"/>
        <end position="154"/>
    </location>
</feature>
<name>A0ABV9YUE8_9HYPH</name>
<evidence type="ECO:0000256" key="2">
    <source>
        <dbReference type="ARBA" id="ARBA00023002"/>
    </source>
</evidence>
<dbReference type="InterPro" id="IPR036291">
    <property type="entry name" value="NAD(P)-bd_dom_sf"/>
</dbReference>
<dbReference type="InterPro" id="IPR020828">
    <property type="entry name" value="GlycerAld_3-P_DH_NAD(P)-bd"/>
</dbReference>
<dbReference type="NCBIfam" id="TIGR01534">
    <property type="entry name" value="GAPDH-I"/>
    <property type="match status" value="1"/>
</dbReference>
<dbReference type="SUPFAM" id="SSF51735">
    <property type="entry name" value="NAD(P)-binding Rossmann-fold domains"/>
    <property type="match status" value="1"/>
</dbReference>
<keyword evidence="7" id="KW-1185">Reference proteome</keyword>
<dbReference type="EMBL" id="JBHSJF010000001">
    <property type="protein sequence ID" value="MFC5066410.1"/>
    <property type="molecule type" value="Genomic_DNA"/>
</dbReference>
<dbReference type="InterPro" id="IPR006424">
    <property type="entry name" value="Glyceraldehyde-3-P_DH_1"/>
</dbReference>
<dbReference type="Proteomes" id="UP001595796">
    <property type="component" value="Unassembled WGS sequence"/>
</dbReference>
<dbReference type="InterPro" id="IPR020831">
    <property type="entry name" value="GlycerAld/Erythrose_P_DH"/>
</dbReference>
<comment type="similarity">
    <text evidence="1 3">Belongs to the glyceraldehyde-3-phosphate dehydrogenase family.</text>
</comment>
<dbReference type="Pfam" id="PF00044">
    <property type="entry name" value="Gp_dh_N"/>
    <property type="match status" value="1"/>
</dbReference>
<dbReference type="CDD" id="cd18126">
    <property type="entry name" value="GAPDH_I_C"/>
    <property type="match status" value="1"/>
</dbReference>
<dbReference type="SMART" id="SM00846">
    <property type="entry name" value="Gp_dh_N"/>
    <property type="match status" value="1"/>
</dbReference>
<dbReference type="CDD" id="cd05214">
    <property type="entry name" value="GAPDH_I_N"/>
    <property type="match status" value="1"/>
</dbReference>
<gene>
    <name evidence="6" type="primary">gap</name>
    <name evidence="6" type="ORF">ACFPFW_00090</name>
</gene>
<dbReference type="RefSeq" id="WP_114955208.1">
    <property type="nucleotide sequence ID" value="NZ_JBHSJF010000001.1"/>
</dbReference>
<evidence type="ECO:0000313" key="6">
    <source>
        <dbReference type="EMBL" id="MFC5066410.1"/>
    </source>
</evidence>
<dbReference type="PRINTS" id="PR00078">
    <property type="entry name" value="G3PDHDRGNASE"/>
</dbReference>
<keyword evidence="2 4" id="KW-0560">Oxidoreductase</keyword>
<evidence type="ECO:0000313" key="7">
    <source>
        <dbReference type="Proteomes" id="UP001595796"/>
    </source>
</evidence>
<evidence type="ECO:0000259" key="5">
    <source>
        <dbReference type="SMART" id="SM00846"/>
    </source>
</evidence>
<dbReference type="InterPro" id="IPR020829">
    <property type="entry name" value="GlycerAld_3-P_DH_cat"/>
</dbReference>
<dbReference type="PROSITE" id="PS00071">
    <property type="entry name" value="GAPDH"/>
    <property type="match status" value="1"/>
</dbReference>
<sequence>MAVRVAINGFGRIGRLVLRGIVESGRKDIQVVAINDLGPVETNAHLLRYDSVHGKFPAKVTVEGEFIDVEGHGKIKVTAIKNPAELPHKELGVDIALECTGIFTAKDKASAHLEAGAKRVLISAPGDGADLTVVYGVNHDKLTRDHVVVSNASCTTNCLGPVAKVLNDAIGIEQGFMTTIHSYTGDQPTLDTMHKDLYRARAAAMSMIPTTTGAAKAVGLVLPELKGKLDGTSIRVPTPNVSVVDFKFNAKRATTVEEVNEAVKRAAAQQLKGILDVVDEKLVSSDFNHNPASSSFALDQTKVMDGTLVRVLSWYDNEWGFSNRMADTAVAMGKLI</sequence>
<dbReference type="PIRSF" id="PIRSF000149">
    <property type="entry name" value="GAP_DH"/>
    <property type="match status" value="1"/>
</dbReference>
<proteinExistence type="inferred from homology"/>
<protein>
    <recommendedName>
        <fullName evidence="4">Glyceraldehyde-3-phosphate dehydrogenase</fullName>
        <ecNumber evidence="4">1.2.1.-</ecNumber>
    </recommendedName>
</protein>
<dbReference type="Gene3D" id="3.40.50.720">
    <property type="entry name" value="NAD(P)-binding Rossmann-like Domain"/>
    <property type="match status" value="1"/>
</dbReference>
<evidence type="ECO:0000256" key="4">
    <source>
        <dbReference type="RuleBase" id="RU361160"/>
    </source>
</evidence>
<dbReference type="PANTHER" id="PTHR43148">
    <property type="entry name" value="GLYCERALDEHYDE-3-PHOSPHATE DEHYDROGENASE 2"/>
    <property type="match status" value="1"/>
</dbReference>